<evidence type="ECO:0000313" key="2">
    <source>
        <dbReference type="EMBL" id="ORM29491.1"/>
    </source>
</evidence>
<dbReference type="Proteomes" id="UP000738270">
    <property type="component" value="Unassembled WGS sequence"/>
</dbReference>
<protein>
    <recommendedName>
        <fullName evidence="4">WG repeat-containing protein</fullName>
    </recommendedName>
</protein>
<dbReference type="Proteomes" id="UP000193518">
    <property type="component" value="Unassembled WGS sequence"/>
</dbReference>
<accession>A0AAE5IU24</accession>
<proteinExistence type="predicted"/>
<sequence>MPRFDPWNDSLVWRLPMIDGGSGFIDGPGFDPPAPWTRALVAVGRDLRCLRYGRYADTDRLEWDLVIDSNYHVWIGWQGVRGIGGFGIGGALSMDATFGESAAWVAEVVQDNLAGYDFVQWPSRGRHLLVPRLRAGEPVWVDPHGDVTVGPVGELCEHADLWRTP</sequence>
<evidence type="ECO:0000313" key="3">
    <source>
        <dbReference type="Proteomes" id="UP000193518"/>
    </source>
</evidence>
<reference evidence="2 3" key="1">
    <citation type="journal article" date="2016" name="Genome Biol. Evol.">
        <title>Pangenome and Phylogenomic Analysis of the Pathogenic Actinobacterium Rhodococcus equi.</title>
        <authorList>
            <person name="Anastasi E."/>
            <person name="MacArthur I."/>
            <person name="Scortti M."/>
            <person name="Alvarez S."/>
            <person name="Giguere S."/>
            <person name="Vazquez-Boland J.A."/>
        </authorList>
    </citation>
    <scope>NUCLEOTIDE SEQUENCE [LARGE SCALE GENOMIC DNA]</scope>
    <source>
        <strain evidence="2 3">PAM1271</strain>
    </source>
</reference>
<reference evidence="1" key="2">
    <citation type="submission" date="2019-11" db="EMBL/GenBank/DDBJ databases">
        <title>Spread of Macrolides and rifampicin resistant Rhodococcus equi in clinical isolates in the USA.</title>
        <authorList>
            <person name="Alvarez-Narvaez S."/>
            <person name="Huber L."/>
            <person name="Cohen N.D."/>
            <person name="Slovis N."/>
            <person name="Greiter M."/>
            <person name="Giguere S."/>
            <person name="Hart K."/>
        </authorList>
    </citation>
    <scope>NUCLEOTIDE SEQUENCE</scope>
    <source>
        <strain evidence="1">Lh_38</strain>
    </source>
</reference>
<dbReference type="EMBL" id="WUXD01000097">
    <property type="protein sequence ID" value="MBM4630123.1"/>
    <property type="molecule type" value="Genomic_DNA"/>
</dbReference>
<dbReference type="EMBL" id="LWIC01000002">
    <property type="protein sequence ID" value="ORM29491.1"/>
    <property type="molecule type" value="Genomic_DNA"/>
</dbReference>
<dbReference type="AlphaFoldDB" id="A0AAE5IU24"/>
<evidence type="ECO:0000313" key="1">
    <source>
        <dbReference type="EMBL" id="MBM4630123.1"/>
    </source>
</evidence>
<gene>
    <name evidence="2" type="ORF">A5N68_06245</name>
    <name evidence="1" type="ORF">GS453_26465</name>
</gene>
<name>A0AAE5IU24_RHOHA</name>
<organism evidence="2 3">
    <name type="scientific">Rhodococcus hoagii</name>
    <name type="common">Corynebacterium equii</name>
    <dbReference type="NCBI Taxonomy" id="43767"/>
    <lineage>
        <taxon>Bacteria</taxon>
        <taxon>Bacillati</taxon>
        <taxon>Actinomycetota</taxon>
        <taxon>Actinomycetes</taxon>
        <taxon>Mycobacteriales</taxon>
        <taxon>Nocardiaceae</taxon>
        <taxon>Prescottella</taxon>
    </lineage>
</organism>
<evidence type="ECO:0008006" key="4">
    <source>
        <dbReference type="Google" id="ProtNLM"/>
    </source>
</evidence>
<comment type="caution">
    <text evidence="2">The sequence shown here is derived from an EMBL/GenBank/DDBJ whole genome shotgun (WGS) entry which is preliminary data.</text>
</comment>